<dbReference type="SUPFAM" id="SSF103642">
    <property type="entry name" value="Sec-C motif"/>
    <property type="match status" value="1"/>
</dbReference>
<dbReference type="OrthoDB" id="5872at2"/>
<dbReference type="PANTHER" id="PTHR33747">
    <property type="entry name" value="UPF0225 PROTEIN SCO1677"/>
    <property type="match status" value="1"/>
</dbReference>
<name>A0A1M6MTE4_9CLOT</name>
<gene>
    <name evidence="1" type="ORF">SAMN02745248_01164</name>
</gene>
<dbReference type="RefSeq" id="WP_072903181.1">
    <property type="nucleotide sequence ID" value="NZ_FRAD01000008.1"/>
</dbReference>
<protein>
    <submittedName>
        <fullName evidence="1">SEC-C motif-containing protein</fullName>
    </submittedName>
</protein>
<dbReference type="PANTHER" id="PTHR33747:SF1">
    <property type="entry name" value="ADENYLATE CYCLASE-ASSOCIATED CAP C-TERMINAL DOMAIN-CONTAINING PROTEIN"/>
    <property type="match status" value="1"/>
</dbReference>
<evidence type="ECO:0000313" key="1">
    <source>
        <dbReference type="EMBL" id="SHJ86788.1"/>
    </source>
</evidence>
<reference evidence="1 2" key="1">
    <citation type="submission" date="2016-11" db="EMBL/GenBank/DDBJ databases">
        <authorList>
            <person name="Jaros S."/>
            <person name="Januszkiewicz K."/>
            <person name="Wedrychowicz H."/>
        </authorList>
    </citation>
    <scope>NUCLEOTIDE SEQUENCE [LARGE SCALE GENOMIC DNA]</scope>
    <source>
        <strain evidence="1 2">DSM 3090</strain>
    </source>
</reference>
<sequence>MSLYKEWNDYVVDVVKNKGENVFWDTFGKVETGFYKKVLGEQITSLQGTVEELASKFDVDAIQFMGLIDGISDSLNEELDLENMERDTKLDVHIDYEKLYFNMLDSKADYLYTLPQWDAIFSVDKRKSIQKDYRDSKTVVKEVRIGRNDPCPCGSGKKYKKCCGK</sequence>
<dbReference type="InterPro" id="IPR004027">
    <property type="entry name" value="SEC_C_motif"/>
</dbReference>
<evidence type="ECO:0000313" key="2">
    <source>
        <dbReference type="Proteomes" id="UP000183952"/>
    </source>
</evidence>
<dbReference type="Proteomes" id="UP000183952">
    <property type="component" value="Unassembled WGS sequence"/>
</dbReference>
<dbReference type="Gene3D" id="3.10.450.50">
    <property type="match status" value="1"/>
</dbReference>
<dbReference type="Pfam" id="PF02810">
    <property type="entry name" value="SEC-C"/>
    <property type="match status" value="1"/>
</dbReference>
<dbReference type="EMBL" id="FRAD01000008">
    <property type="protein sequence ID" value="SHJ86788.1"/>
    <property type="molecule type" value="Genomic_DNA"/>
</dbReference>
<dbReference type="AlphaFoldDB" id="A0A1M6MTE4"/>
<accession>A0A1M6MTE4</accession>
<dbReference type="NCBIfam" id="NF004088">
    <property type="entry name" value="PRK05590.1"/>
    <property type="match status" value="1"/>
</dbReference>
<organism evidence="1 2">
    <name type="scientific">Hathewaya proteolytica DSM 3090</name>
    <dbReference type="NCBI Taxonomy" id="1121331"/>
    <lineage>
        <taxon>Bacteria</taxon>
        <taxon>Bacillati</taxon>
        <taxon>Bacillota</taxon>
        <taxon>Clostridia</taxon>
        <taxon>Eubacteriales</taxon>
        <taxon>Clostridiaceae</taxon>
        <taxon>Hathewaya</taxon>
    </lineage>
</organism>
<keyword evidence="2" id="KW-1185">Reference proteome</keyword>
<proteinExistence type="predicted"/>
<dbReference type="STRING" id="1121331.SAMN02745248_01164"/>